<organism evidence="2 3">
    <name type="scientific">Petrolisthes manimaculis</name>
    <dbReference type="NCBI Taxonomy" id="1843537"/>
    <lineage>
        <taxon>Eukaryota</taxon>
        <taxon>Metazoa</taxon>
        <taxon>Ecdysozoa</taxon>
        <taxon>Arthropoda</taxon>
        <taxon>Crustacea</taxon>
        <taxon>Multicrustacea</taxon>
        <taxon>Malacostraca</taxon>
        <taxon>Eumalacostraca</taxon>
        <taxon>Eucarida</taxon>
        <taxon>Decapoda</taxon>
        <taxon>Pleocyemata</taxon>
        <taxon>Anomura</taxon>
        <taxon>Galatheoidea</taxon>
        <taxon>Porcellanidae</taxon>
        <taxon>Petrolisthes</taxon>
    </lineage>
</organism>
<accession>A0AAE1QLX9</accession>
<gene>
    <name evidence="2" type="ORF">Pmani_001834</name>
</gene>
<evidence type="ECO:0000313" key="3">
    <source>
        <dbReference type="Proteomes" id="UP001292094"/>
    </source>
</evidence>
<feature type="region of interest" description="Disordered" evidence="1">
    <location>
        <begin position="78"/>
        <end position="327"/>
    </location>
</feature>
<feature type="region of interest" description="Disordered" evidence="1">
    <location>
        <begin position="1"/>
        <end position="53"/>
    </location>
</feature>
<protein>
    <submittedName>
        <fullName evidence="2">Uncharacterized protein</fullName>
    </submittedName>
</protein>
<keyword evidence="3" id="KW-1185">Reference proteome</keyword>
<feature type="compositionally biased region" description="Pro residues" evidence="1">
    <location>
        <begin position="221"/>
        <end position="232"/>
    </location>
</feature>
<feature type="compositionally biased region" description="Polar residues" evidence="1">
    <location>
        <begin position="205"/>
        <end position="218"/>
    </location>
</feature>
<feature type="compositionally biased region" description="Polar residues" evidence="1">
    <location>
        <begin position="242"/>
        <end position="257"/>
    </location>
</feature>
<evidence type="ECO:0000256" key="1">
    <source>
        <dbReference type="SAM" id="MobiDB-lite"/>
    </source>
</evidence>
<comment type="caution">
    <text evidence="2">The sequence shown here is derived from an EMBL/GenBank/DDBJ whole genome shotgun (WGS) entry which is preliminary data.</text>
</comment>
<dbReference type="Proteomes" id="UP001292094">
    <property type="component" value="Unassembled WGS sequence"/>
</dbReference>
<dbReference type="EMBL" id="JAWZYT010000130">
    <property type="protein sequence ID" value="KAK4327682.1"/>
    <property type="molecule type" value="Genomic_DNA"/>
</dbReference>
<feature type="compositionally biased region" description="Pro residues" evidence="1">
    <location>
        <begin position="173"/>
        <end position="189"/>
    </location>
</feature>
<proteinExistence type="predicted"/>
<reference evidence="2" key="1">
    <citation type="submission" date="2023-11" db="EMBL/GenBank/DDBJ databases">
        <title>Genome assemblies of two species of porcelain crab, Petrolisthes cinctipes and Petrolisthes manimaculis (Anomura: Porcellanidae).</title>
        <authorList>
            <person name="Angst P."/>
        </authorList>
    </citation>
    <scope>NUCLEOTIDE SEQUENCE</scope>
    <source>
        <strain evidence="2">PB745_02</strain>
        <tissue evidence="2">Gill</tissue>
    </source>
</reference>
<dbReference type="AlphaFoldDB" id="A0AAE1QLX9"/>
<sequence length="327" mass="34017">MKREENKKDLTMCHGGSGENQKVTTTVPDSAPVNPAGLPLAPSPCLGPSSGQEVKWDAAPTLLERQRENLTARLRREFGLCLTEEDDDKTESEDRSRHRHKDRTLPPPPPPTSPPKNSIFHGRAVTVQKVVRPAGRTSSGVVPGSAAVGNATSSSITGGGRHLSNTTPSHSGPTPPPCRPLPSHLPCPVPQGISPLSTGLVRTPHPTQLQSALPSQLPGSAPAPRPVPPPRLPGTGVPLSSVLVSTRTPTGSQSSNMEYPRAPRSQYGSVGPSVPLSLFTSTRVAPPPPPPPTAQAVTQPPQGEGCHAPGSQRGAGSNDGERGARVS</sequence>
<feature type="compositionally biased region" description="Basic and acidic residues" evidence="1">
    <location>
        <begin position="1"/>
        <end position="11"/>
    </location>
</feature>
<evidence type="ECO:0000313" key="2">
    <source>
        <dbReference type="EMBL" id="KAK4327682.1"/>
    </source>
</evidence>
<name>A0AAE1QLX9_9EUCA</name>
<feature type="compositionally biased region" description="Pro residues" evidence="1">
    <location>
        <begin position="105"/>
        <end position="114"/>
    </location>
</feature>
<feature type="compositionally biased region" description="Polar residues" evidence="1">
    <location>
        <begin position="19"/>
        <end position="28"/>
    </location>
</feature>